<proteinExistence type="predicted"/>
<reference evidence="2 3" key="1">
    <citation type="journal article" date="2020" name="Microorganisms">
        <title>Osmotic Adaptation and Compatible Solute Biosynthesis of Phototrophic Bacteria as Revealed from Genome Analyses.</title>
        <authorList>
            <person name="Imhoff J.F."/>
            <person name="Rahn T."/>
            <person name="Kunzel S."/>
            <person name="Keller A."/>
            <person name="Neulinger S.C."/>
        </authorList>
    </citation>
    <scope>NUCLEOTIDE SEQUENCE [LARGE SCALE GENOMIC DNA]</scope>
    <source>
        <strain evidence="2 3">DSM 15382</strain>
    </source>
</reference>
<accession>A0ABS1CV61</accession>
<keyword evidence="3" id="KW-1185">Reference proteome</keyword>
<name>A0ABS1CV61_9PROT</name>
<dbReference type="PANTHER" id="PTHR30469">
    <property type="entry name" value="MULTIDRUG RESISTANCE PROTEIN MDTA"/>
    <property type="match status" value="1"/>
</dbReference>
<organism evidence="2 3">
    <name type="scientific">Paracraurococcus ruber</name>
    <dbReference type="NCBI Taxonomy" id="77675"/>
    <lineage>
        <taxon>Bacteria</taxon>
        <taxon>Pseudomonadati</taxon>
        <taxon>Pseudomonadota</taxon>
        <taxon>Alphaproteobacteria</taxon>
        <taxon>Acetobacterales</taxon>
        <taxon>Roseomonadaceae</taxon>
        <taxon>Paracraurococcus</taxon>
    </lineage>
</organism>
<feature type="transmembrane region" description="Helical" evidence="1">
    <location>
        <begin position="27"/>
        <end position="45"/>
    </location>
</feature>
<comment type="caution">
    <text evidence="2">The sequence shown here is derived from an EMBL/GenBank/DDBJ whole genome shotgun (WGS) entry which is preliminary data.</text>
</comment>
<dbReference type="InterPro" id="IPR011053">
    <property type="entry name" value="Single_hybrid_motif"/>
</dbReference>
<evidence type="ECO:0000313" key="3">
    <source>
        <dbReference type="Proteomes" id="UP000697995"/>
    </source>
</evidence>
<sequence length="374" mass="40809">MQRIRPVTRIDQLRAEQRRSPVQWAKGVYLLLLLGLSLAGLNWAMGDAVMLQADGLVVTDRSVAAATYPARVARVLVREGQRVQAGEVVAEVESAEMLRDIAQVSAQNAELTTKELQLRIRAAGLQSLLPMADRHARQSVEAVAKLDGMSSEGWVSLQRKGEALGSQYEAAARLAGLRSEATVLTTELPMVIRTREKAAESLAQLQAFYDNGRVRAGRAGVVGARVPLPGQVVRLGEELLQIHADTPAILAYLPDIYLFGLEPGERVVITGGTQAAEGVVEALLPVSDALPQEFQSMFRPRDRSRLVRVRMTEGSPFALSQKVQVRGCAFGWCWKSEPFEAMVADRWDRALTRIRAAIGVRLPSAVAEAHPPVL</sequence>
<keyword evidence="1" id="KW-0472">Membrane</keyword>
<keyword evidence="1" id="KW-0812">Transmembrane</keyword>
<dbReference type="PANTHER" id="PTHR30469:SF15">
    <property type="entry name" value="HLYD FAMILY OF SECRETION PROTEINS"/>
    <property type="match status" value="1"/>
</dbReference>
<evidence type="ECO:0008006" key="4">
    <source>
        <dbReference type="Google" id="ProtNLM"/>
    </source>
</evidence>
<dbReference type="SUPFAM" id="SSF51230">
    <property type="entry name" value="Single hybrid motif"/>
    <property type="match status" value="1"/>
</dbReference>
<keyword evidence="1" id="KW-1133">Transmembrane helix</keyword>
<dbReference type="EMBL" id="NRSG01000032">
    <property type="protein sequence ID" value="MBK1657922.1"/>
    <property type="molecule type" value="Genomic_DNA"/>
</dbReference>
<evidence type="ECO:0000256" key="1">
    <source>
        <dbReference type="SAM" id="Phobius"/>
    </source>
</evidence>
<dbReference type="Proteomes" id="UP000697995">
    <property type="component" value="Unassembled WGS sequence"/>
</dbReference>
<dbReference type="Gene3D" id="2.40.50.100">
    <property type="match status" value="1"/>
</dbReference>
<gene>
    <name evidence="2" type="ORF">CKO45_06720</name>
</gene>
<protein>
    <recommendedName>
        <fullName evidence="4">Multidrug resistance efflux pump</fullName>
    </recommendedName>
</protein>
<evidence type="ECO:0000313" key="2">
    <source>
        <dbReference type="EMBL" id="MBK1657922.1"/>
    </source>
</evidence>